<evidence type="ECO:0000313" key="2">
    <source>
        <dbReference type="EMBL" id="SEA15566.1"/>
    </source>
</evidence>
<dbReference type="Proteomes" id="UP000199394">
    <property type="component" value="Unassembled WGS sequence"/>
</dbReference>
<feature type="transmembrane region" description="Helical" evidence="1">
    <location>
        <begin position="114"/>
        <end position="144"/>
    </location>
</feature>
<organism evidence="2 3">
    <name type="scientific">Eubacterium aggregans</name>
    <dbReference type="NCBI Taxonomy" id="81409"/>
    <lineage>
        <taxon>Bacteria</taxon>
        <taxon>Bacillati</taxon>
        <taxon>Bacillota</taxon>
        <taxon>Clostridia</taxon>
        <taxon>Eubacteriales</taxon>
        <taxon>Eubacteriaceae</taxon>
        <taxon>Eubacterium</taxon>
    </lineage>
</organism>
<name>A0A1H3YVN7_9FIRM</name>
<evidence type="ECO:0000313" key="3">
    <source>
        <dbReference type="Proteomes" id="UP000199394"/>
    </source>
</evidence>
<accession>A0A1H3YVN7</accession>
<proteinExistence type="predicted"/>
<dbReference type="AlphaFoldDB" id="A0A1H3YVN7"/>
<sequence length="184" mass="20790">MKNKIGESKKTIGRFIYADWIIPFSDYFEANDKKELMFDILCPIIVAIVVTIISNKIGIVTLAISKLCEILPNILAILIGFSISAMAIVTANPEKGAYNKNCGDKIVDKKPLTVYRYILIAMVVTVCLEIFSLVFVFVVCFIRAIVENNYLDYAILFFYVFLVLSILAILVRAVLYIYSANFKM</sequence>
<keyword evidence="3" id="KW-1185">Reference proteome</keyword>
<keyword evidence="1" id="KW-1133">Transmembrane helix</keyword>
<feature type="transmembrane region" description="Helical" evidence="1">
    <location>
        <begin position="156"/>
        <end position="178"/>
    </location>
</feature>
<feature type="transmembrane region" description="Helical" evidence="1">
    <location>
        <begin position="40"/>
        <end position="64"/>
    </location>
</feature>
<dbReference type="STRING" id="81409.SAMN04515656_104134"/>
<evidence type="ECO:0000256" key="1">
    <source>
        <dbReference type="SAM" id="Phobius"/>
    </source>
</evidence>
<dbReference type="EMBL" id="FNRK01000004">
    <property type="protein sequence ID" value="SEA15566.1"/>
    <property type="molecule type" value="Genomic_DNA"/>
</dbReference>
<protein>
    <submittedName>
        <fullName evidence="2">Uncharacterized protein</fullName>
    </submittedName>
</protein>
<keyword evidence="1" id="KW-0472">Membrane</keyword>
<feature type="transmembrane region" description="Helical" evidence="1">
    <location>
        <begin position="70"/>
        <end position="93"/>
    </location>
</feature>
<keyword evidence="1" id="KW-0812">Transmembrane</keyword>
<reference evidence="2 3" key="1">
    <citation type="submission" date="2016-10" db="EMBL/GenBank/DDBJ databases">
        <authorList>
            <person name="de Groot N.N."/>
        </authorList>
    </citation>
    <scope>NUCLEOTIDE SEQUENCE [LARGE SCALE GENOMIC DNA]</scope>
    <source>
        <strain evidence="2 3">SR12</strain>
    </source>
</reference>
<gene>
    <name evidence="2" type="ORF">SAMN04515656_104134</name>
</gene>